<feature type="compositionally biased region" description="Basic residues" evidence="1">
    <location>
        <begin position="77"/>
        <end position="87"/>
    </location>
</feature>
<feature type="compositionally biased region" description="Low complexity" evidence="1">
    <location>
        <begin position="442"/>
        <end position="451"/>
    </location>
</feature>
<organism evidence="2 3">
    <name type="scientific">Magallana gigas</name>
    <name type="common">Pacific oyster</name>
    <name type="synonym">Crassostrea gigas</name>
    <dbReference type="NCBI Taxonomy" id="29159"/>
    <lineage>
        <taxon>Eukaryota</taxon>
        <taxon>Metazoa</taxon>
        <taxon>Spiralia</taxon>
        <taxon>Lophotrochozoa</taxon>
        <taxon>Mollusca</taxon>
        <taxon>Bivalvia</taxon>
        <taxon>Autobranchia</taxon>
        <taxon>Pteriomorphia</taxon>
        <taxon>Ostreida</taxon>
        <taxon>Ostreoidea</taxon>
        <taxon>Ostreidae</taxon>
        <taxon>Magallana</taxon>
    </lineage>
</organism>
<evidence type="ECO:0000313" key="2">
    <source>
        <dbReference type="EnsemblMetazoa" id="G1051.1:cds"/>
    </source>
</evidence>
<feature type="compositionally biased region" description="Basic and acidic residues" evidence="1">
    <location>
        <begin position="733"/>
        <end position="834"/>
    </location>
</feature>
<feature type="compositionally biased region" description="Basic and acidic residues" evidence="1">
    <location>
        <begin position="639"/>
        <end position="650"/>
    </location>
</feature>
<reference evidence="2" key="1">
    <citation type="submission" date="2022-08" db="UniProtKB">
        <authorList>
            <consortium name="EnsemblMetazoa"/>
        </authorList>
    </citation>
    <scope>IDENTIFICATION</scope>
    <source>
        <strain evidence="2">05x7-T-G4-1.051#20</strain>
    </source>
</reference>
<evidence type="ECO:0000256" key="1">
    <source>
        <dbReference type="SAM" id="MobiDB-lite"/>
    </source>
</evidence>
<proteinExistence type="predicted"/>
<feature type="compositionally biased region" description="Basic and acidic residues" evidence="1">
    <location>
        <begin position="263"/>
        <end position="295"/>
    </location>
</feature>
<sequence length="1051" mass="119081">MASDEEDDLEALRLAALASLKRKKDDSSSNPPQIPTQPQTQPTQAIPQSLNFSTYQPVGQSLPFQSKPNQGFQRGRGNNRRPFRGGRGRGNNWNTAPSGPRSCLIVLTQEEPKKEAQPGPQESVIKDSTQPAKSKLLLPQDKWASSGLSGISDENSQSSTPTRPKDKFSRYADTDSDSDEGSDVQHSSDEEEELEENGNHSDKENHKTSSNMEDRSPENRLAESRSPSPESKRRRKNSSASAKSESPAIGQNQRQKKIPPHLDQIEGDLHHLKGHILRDQEVTQVEKSHPEKSEAGVDQYLQGEEERDPHRPITEGENPSQEVDHGHPTKDHCLRTGDIKAGQGLELLKDCIVQREVSPQGEAGLFLRDLSPHVLVSAVDPSPLNDGAGPHPNQDRGGDHPHQDKMLDPDPESRSPLRRFPSPPSRRRSRSPVAMNNRGSYRRSPSPQSRQLFSGSRQRSLSPLRRNNWSPKPGRNKSPSPRRKAYGSPETKSLSPWKRDPKGREMDPREKGKSSIVDKMLQIAGQSQKGRMSENSLDEVRSRDDRRGGDKKSMKDKDSRQPVSERVLVTKSVSKISVKERISVSKTQSVRTVPSKSDTNVADGKDVELLEARKRKFEASSEVSLEKKKISLKGIILSSKDKQSSKGHREGHSHKRSRLSSDAKEKKLSKDDKSEKSAKKTNSETNKGAKITPHKRKSRESVKSVRHSESEDSDGDSSSSSSSEDSESDSDEDTWRNKKAATSERNQDDIERERRKRLEAVREKEREEYRAQREERRKKEEEERKKEEERRREKEEERKRQREERKKSGENRKDTVKTEKRERESNKGNRESKVKEHRKKQFVEMEGSDDEESATRNKSVPVTSIVLPTKRTDSANNQKISRRIVSRDNEDDDAETRRKLSNTDARHLIRTTIKSSRKEDGEQEEEMEDSPKSSKKEGKASPVVIFQYDTVKQKPNPAEDVSTSRLSVHARLGLPVDVKKVKKNKRTVREVSPETKSKTTSTHRRATVISTKEVISGETGNLDARIKLIKKRNVEIERRENEIKKDREIFG</sequence>
<feature type="region of interest" description="Disordered" evidence="1">
    <location>
        <begin position="377"/>
        <end position="568"/>
    </location>
</feature>
<feature type="compositionally biased region" description="Basic and acidic residues" evidence="1">
    <location>
        <begin position="197"/>
        <end position="223"/>
    </location>
</feature>
<feature type="compositionally biased region" description="Polar residues" evidence="1">
    <location>
        <begin position="146"/>
        <end position="162"/>
    </location>
</feature>
<name>A0A8W8HPU0_MAGGI</name>
<feature type="compositionally biased region" description="Basic and acidic residues" evidence="1">
    <location>
        <begin position="699"/>
        <end position="710"/>
    </location>
</feature>
<feature type="compositionally biased region" description="Basic and acidic residues" evidence="1">
    <location>
        <begin position="163"/>
        <end position="173"/>
    </location>
</feature>
<feature type="region of interest" description="Disordered" evidence="1">
    <location>
        <begin position="582"/>
        <end position="605"/>
    </location>
</feature>
<keyword evidence="3" id="KW-1185">Reference proteome</keyword>
<feature type="compositionally biased region" description="Basic and acidic residues" evidence="1">
    <location>
        <begin position="497"/>
        <end position="513"/>
    </location>
</feature>
<feature type="compositionally biased region" description="Low complexity" evidence="1">
    <location>
        <begin position="36"/>
        <end position="48"/>
    </location>
</feature>
<feature type="compositionally biased region" description="Basic and acidic residues" evidence="1">
    <location>
        <begin position="929"/>
        <end position="939"/>
    </location>
</feature>
<feature type="compositionally biased region" description="Basic and acidic residues" evidence="1">
    <location>
        <begin position="987"/>
        <end position="997"/>
    </location>
</feature>
<feature type="region of interest" description="Disordered" evidence="1">
    <location>
        <begin position="983"/>
        <end position="1005"/>
    </location>
</feature>
<dbReference type="Proteomes" id="UP000005408">
    <property type="component" value="Unassembled WGS sequence"/>
</dbReference>
<protein>
    <submittedName>
        <fullName evidence="2">Uncharacterized protein</fullName>
    </submittedName>
</protein>
<evidence type="ECO:0000313" key="3">
    <source>
        <dbReference type="Proteomes" id="UP000005408"/>
    </source>
</evidence>
<feature type="compositionally biased region" description="Polar residues" evidence="1">
    <location>
        <begin position="49"/>
        <end position="67"/>
    </location>
</feature>
<feature type="compositionally biased region" description="Basic and acidic residues" evidence="1">
    <location>
        <begin position="322"/>
        <end position="336"/>
    </location>
</feature>
<feature type="compositionally biased region" description="Polar residues" evidence="1">
    <location>
        <begin position="584"/>
        <end position="600"/>
    </location>
</feature>
<feature type="compositionally biased region" description="Polar residues" evidence="1">
    <location>
        <begin position="452"/>
        <end position="470"/>
    </location>
</feature>
<dbReference type="AlphaFoldDB" id="A0A8W8HPU0"/>
<feature type="compositionally biased region" description="Basic and acidic residues" evidence="1">
    <location>
        <begin position="538"/>
        <end position="560"/>
    </location>
</feature>
<accession>A0A8W8HPU0</accession>
<feature type="region of interest" description="Disordered" evidence="1">
    <location>
        <begin position="20"/>
        <end position="336"/>
    </location>
</feature>
<feature type="compositionally biased region" description="Basic and acidic residues" evidence="1">
    <location>
        <begin position="659"/>
        <end position="682"/>
    </location>
</feature>
<feature type="compositionally biased region" description="Basic and acidic residues" evidence="1">
    <location>
        <begin position="393"/>
        <end position="415"/>
    </location>
</feature>
<feature type="region of interest" description="Disordered" evidence="1">
    <location>
        <begin position="617"/>
        <end position="941"/>
    </location>
</feature>
<feature type="compositionally biased region" description="Low complexity" evidence="1">
    <location>
        <begin position="238"/>
        <end position="248"/>
    </location>
</feature>
<dbReference type="EnsemblMetazoa" id="G1051.1">
    <property type="protein sequence ID" value="G1051.1:cds"/>
    <property type="gene ID" value="G1051"/>
</dbReference>
<feature type="compositionally biased region" description="Polar residues" evidence="1">
    <location>
        <begin position="524"/>
        <end position="535"/>
    </location>
</feature>